<reference evidence="4" key="3">
    <citation type="submission" date="2025-04" db="UniProtKB">
        <authorList>
            <consortium name="RefSeq"/>
        </authorList>
    </citation>
    <scope>IDENTIFICATION</scope>
    <source>
        <strain evidence="4">CBS 781.70</strain>
    </source>
</reference>
<dbReference type="Proteomes" id="UP000504638">
    <property type="component" value="Unplaced"/>
</dbReference>
<dbReference type="GeneID" id="54418858"/>
<feature type="compositionally biased region" description="Basic and acidic residues" evidence="1">
    <location>
        <begin position="1161"/>
        <end position="1172"/>
    </location>
</feature>
<feature type="compositionally biased region" description="Acidic residues" evidence="1">
    <location>
        <begin position="1143"/>
        <end position="1160"/>
    </location>
</feature>
<organism evidence="2">
    <name type="scientific">Eremomyces bilateralis CBS 781.70</name>
    <dbReference type="NCBI Taxonomy" id="1392243"/>
    <lineage>
        <taxon>Eukaryota</taxon>
        <taxon>Fungi</taxon>
        <taxon>Dikarya</taxon>
        <taxon>Ascomycota</taxon>
        <taxon>Pezizomycotina</taxon>
        <taxon>Dothideomycetes</taxon>
        <taxon>Dothideomycetes incertae sedis</taxon>
        <taxon>Eremomycetales</taxon>
        <taxon>Eremomycetaceae</taxon>
        <taxon>Eremomyces</taxon>
    </lineage>
</organism>
<feature type="region of interest" description="Disordered" evidence="1">
    <location>
        <begin position="92"/>
        <end position="116"/>
    </location>
</feature>
<feature type="region of interest" description="Disordered" evidence="1">
    <location>
        <begin position="1143"/>
        <end position="1210"/>
    </location>
</feature>
<dbReference type="OrthoDB" id="5427134at2759"/>
<keyword evidence="3" id="KW-1185">Reference proteome</keyword>
<feature type="compositionally biased region" description="Acidic residues" evidence="1">
    <location>
        <begin position="1001"/>
        <end position="1011"/>
    </location>
</feature>
<feature type="region of interest" description="Disordered" evidence="1">
    <location>
        <begin position="559"/>
        <end position="591"/>
    </location>
</feature>
<dbReference type="AlphaFoldDB" id="A0A6G1FTM2"/>
<feature type="region of interest" description="Disordered" evidence="1">
    <location>
        <begin position="1"/>
        <end position="25"/>
    </location>
</feature>
<evidence type="ECO:0000313" key="3">
    <source>
        <dbReference type="Proteomes" id="UP000504638"/>
    </source>
</evidence>
<name>A0A6G1FTM2_9PEZI</name>
<reference evidence="4" key="2">
    <citation type="submission" date="2020-04" db="EMBL/GenBank/DDBJ databases">
        <authorList>
            <consortium name="NCBI Genome Project"/>
        </authorList>
    </citation>
    <scope>NUCLEOTIDE SEQUENCE</scope>
    <source>
        <strain evidence="4">CBS 781.70</strain>
    </source>
</reference>
<evidence type="ECO:0000313" key="2">
    <source>
        <dbReference type="EMBL" id="KAF1809032.1"/>
    </source>
</evidence>
<feature type="region of interest" description="Disordered" evidence="1">
    <location>
        <begin position="801"/>
        <end position="852"/>
    </location>
</feature>
<feature type="region of interest" description="Disordered" evidence="1">
    <location>
        <begin position="904"/>
        <end position="1036"/>
    </location>
</feature>
<gene>
    <name evidence="2 4" type="ORF">P152DRAFT_452346</name>
</gene>
<accession>A0A6G1FTM2</accession>
<feature type="region of interest" description="Disordered" evidence="1">
    <location>
        <begin position="356"/>
        <end position="381"/>
    </location>
</feature>
<feature type="compositionally biased region" description="Low complexity" evidence="1">
    <location>
        <begin position="805"/>
        <end position="817"/>
    </location>
</feature>
<evidence type="ECO:0000256" key="1">
    <source>
        <dbReference type="SAM" id="MobiDB-lite"/>
    </source>
</evidence>
<dbReference type="RefSeq" id="XP_033530663.1">
    <property type="nucleotide sequence ID" value="XM_033678288.1"/>
</dbReference>
<sequence>MAAFARHPSSDPRQSELHDTPVRHASLLPQGPCNYRDINAGPKAPACGCRRFWSNGGPQHASGSEGPSKQSQGETWCACRHHACFHDTSERSPLHKNAAGQSNPVGSPHLKPPERSPIYVQLQPSKGDGSLQLMVGSQVVSVLGLDSNRRQVSIPSTQNTGRYRTSQSNATESLYGRKDALAKDDAASRISQGSRNTSLYSEFPPIPPEYLLNSDELRPASQMGFPPNDLASERRILSSSRNIAANQGLGLMIPGALHGTPTPTVPDSPVPSTNHLSADGRTLDLGLDPALMQDAIGPTQVLPSFDVTTALPDIDWDGVIQDAADLATTGNTNTPDLTNFLQTLQEAKTVAATLSENTCQTSPPGHQTDTKAASGSQPLHSQSFQAAVKRLPSLLLQLSPLLSSLDDHIKKYPSISTSLTSLKNRVEALETTSFSVVHPEEVEEKFDQFDSRLLEIENKQDDHDRRLVSLDVEHDQQLWQRASNNGSTGSALVSFTSSAAMDAAETEEKLRDVEDRLQILETSAPPSFEAPWEIEVVFLPWGQDLRGVWAAARDFKQHTANTTQESEEWAQSRGLRSTSRISSLHEPKSSGWSSQAIQGWVEGEGELLYGKACNTSGIVYKRLRSRGLICDVVLTSPGAREVSTAIEKALGDVLIAIAGKGPFDGEAREARGQDETLGLLAKTIPLRKIHRSSRLRFLSPGEMVTSALWTAEFLASGIMMRGSGKKRLFVTHNAAYRQDKEDQAGGWTWQQLRELPRIYQNEELQNEELAQHEDEASVGHVAEADAKEACWAYHPSLDPVPSNQSSFASHASGSFSHRPNSSHNDQYSVEIDEGKSSMLYPQPERLRSSKETGMSEDVQGVFHPITPISEFPPLTTPRVLRTVSDPLAVNSHLQQPERRIASFGEAGPPTLKTSGIARPSSQLSPLKRGKAKRRRLEGALGDDFAMLDPIEPPSSPFQFAQQPDYAMPSRPSRHSRADSTGFSGAAWAPTPARSHDPGPEASDDFAYEFDDPKDLSGNPDEPAHPPVRPSTSGSVSTVPVAVLASTPGQYTRGYAPRSAVRGQTRISGSSGGNRRRSIRSITPCAYATPFSGPGGGYLRRGSGSAIGSNSGGGSINQGIAAYGGNDWAIDPSELGLMSVDDFEYEFGDDDGDDDEDDDREEQALRLSDVEGLERDEDDGDEEVWEGVAEDADTDQIEGEGEQRASPHRRR</sequence>
<feature type="compositionally biased region" description="Acidic residues" evidence="1">
    <location>
        <begin position="1173"/>
        <end position="1199"/>
    </location>
</feature>
<feature type="region of interest" description="Disordered" evidence="1">
    <location>
        <begin position="1052"/>
        <end position="1076"/>
    </location>
</feature>
<reference evidence="2 4" key="1">
    <citation type="submission" date="2020-01" db="EMBL/GenBank/DDBJ databases">
        <authorList>
            <consortium name="DOE Joint Genome Institute"/>
            <person name="Haridas S."/>
            <person name="Albert R."/>
            <person name="Binder M."/>
            <person name="Bloem J."/>
            <person name="Labutti K."/>
            <person name="Salamov A."/>
            <person name="Andreopoulos B."/>
            <person name="Baker S.E."/>
            <person name="Barry K."/>
            <person name="Bills G."/>
            <person name="Bluhm B.H."/>
            <person name="Cannon C."/>
            <person name="Castanera R."/>
            <person name="Culley D.E."/>
            <person name="Daum C."/>
            <person name="Ezra D."/>
            <person name="Gonzalez J.B."/>
            <person name="Henrissat B."/>
            <person name="Kuo A."/>
            <person name="Liang C."/>
            <person name="Lipzen A."/>
            <person name="Lutzoni F."/>
            <person name="Magnuson J."/>
            <person name="Mondo S."/>
            <person name="Nolan M."/>
            <person name="Ohm R."/>
            <person name="Pangilinan J."/>
            <person name="Park H.-J."/>
            <person name="Ramirez L."/>
            <person name="Alfaro M."/>
            <person name="Sun H."/>
            <person name="Tritt A."/>
            <person name="Yoshinaga Y."/>
            <person name="Zwiers L.-H."/>
            <person name="Turgeon B.G."/>
            <person name="Goodwin S.B."/>
            <person name="Spatafora J.W."/>
            <person name="Crous P.W."/>
            <person name="Grigoriev I.V."/>
        </authorList>
    </citation>
    <scope>NUCLEOTIDE SEQUENCE</scope>
    <source>
        <strain evidence="2 4">CBS 781.70</strain>
    </source>
</reference>
<proteinExistence type="predicted"/>
<evidence type="ECO:0000313" key="4">
    <source>
        <dbReference type="RefSeq" id="XP_033530663.1"/>
    </source>
</evidence>
<dbReference type="EMBL" id="ML975176">
    <property type="protein sequence ID" value="KAF1809032.1"/>
    <property type="molecule type" value="Genomic_DNA"/>
</dbReference>
<feature type="compositionally biased region" description="Basic and acidic residues" evidence="1">
    <location>
        <begin position="8"/>
        <end position="22"/>
    </location>
</feature>
<feature type="compositionally biased region" description="Polar residues" evidence="1">
    <location>
        <begin position="818"/>
        <end position="827"/>
    </location>
</feature>
<protein>
    <submittedName>
        <fullName evidence="2 4">Uncharacterized protein</fullName>
    </submittedName>
</protein>